<keyword evidence="3" id="KW-1185">Reference proteome</keyword>
<name>A0A117MJZ5_CHLLI</name>
<evidence type="ECO:0000256" key="1">
    <source>
        <dbReference type="SAM" id="MobiDB-lite"/>
    </source>
</evidence>
<feature type="compositionally biased region" description="Basic and acidic residues" evidence="1">
    <location>
        <begin position="270"/>
        <end position="279"/>
    </location>
</feature>
<dbReference type="AlphaFoldDB" id="A0A117MJZ5"/>
<organism evidence="2 3">
    <name type="scientific">Chlorobium limicola</name>
    <dbReference type="NCBI Taxonomy" id="1092"/>
    <lineage>
        <taxon>Bacteria</taxon>
        <taxon>Pseudomonadati</taxon>
        <taxon>Chlorobiota</taxon>
        <taxon>Chlorobiia</taxon>
        <taxon>Chlorobiales</taxon>
        <taxon>Chlorobiaceae</taxon>
        <taxon>Chlorobium/Pelodictyon group</taxon>
        <taxon>Chlorobium</taxon>
    </lineage>
</organism>
<feature type="compositionally biased region" description="Polar residues" evidence="1">
    <location>
        <begin position="252"/>
        <end position="261"/>
    </location>
</feature>
<dbReference type="Proteomes" id="UP000053937">
    <property type="component" value="Unassembled WGS sequence"/>
</dbReference>
<comment type="caution">
    <text evidence="2">The sequence shown here is derived from an EMBL/GenBank/DDBJ whole genome shotgun (WGS) entry which is preliminary data.</text>
</comment>
<proteinExistence type="predicted"/>
<reference evidence="2 3" key="1">
    <citation type="submission" date="2015-10" db="EMBL/GenBank/DDBJ databases">
        <title>Draft Genome Sequence of Chlorobium limicola strain Frasassi Growing under Artificial Lighting in the Frasassi Cave System.</title>
        <authorList>
            <person name="Mansor M."/>
            <person name="Macalady J."/>
        </authorList>
    </citation>
    <scope>NUCLEOTIDE SEQUENCE [LARGE SCALE GENOMIC DNA]</scope>
    <source>
        <strain evidence="2 3">Frasassi</strain>
    </source>
</reference>
<evidence type="ECO:0000313" key="2">
    <source>
        <dbReference type="EMBL" id="KUL21532.1"/>
    </source>
</evidence>
<dbReference type="EMBL" id="LMBR01000206">
    <property type="protein sequence ID" value="KUL21532.1"/>
    <property type="molecule type" value="Genomic_DNA"/>
</dbReference>
<feature type="region of interest" description="Disordered" evidence="1">
    <location>
        <begin position="252"/>
        <end position="279"/>
    </location>
</feature>
<gene>
    <name evidence="2" type="ORF">ASB62_08045</name>
</gene>
<evidence type="ECO:0000313" key="3">
    <source>
        <dbReference type="Proteomes" id="UP000053937"/>
    </source>
</evidence>
<sequence length="279" mass="29150">MSGRTAIADVTIGAITNDNSNKATAAADGLFYNYSGGHVSQNFEAAQPIPYLPGTPNLSVGSPTLFSLQGLPAQVAGLPVLSKNFFSASRHDVAIGCSGGTKIIYNGSLLPGRTENKERNIYMNFSGVAQGELVGSITIQSRKNKADEVDVATLMYDAAQYINSVKELKGYDVTLLTVRNTLTYALGVDSRASGFSLSPLLSGLINGPTGVMAGLASGFSRSGGVTVPTALVGCTFLVLVNGERGGVVDLTTNYNTHDPQSGNGNGNNKKKYEALKEQE</sequence>
<accession>A0A117MJZ5</accession>
<protein>
    <submittedName>
        <fullName evidence="2">Uncharacterized protein</fullName>
    </submittedName>
</protein>